<dbReference type="EMBL" id="NFLJ01000024">
    <property type="protein sequence ID" value="OUQ33806.1"/>
    <property type="molecule type" value="Genomic_DNA"/>
</dbReference>
<dbReference type="OrthoDB" id="1653560at2"/>
<proteinExistence type="predicted"/>
<dbReference type="GO" id="GO:0030436">
    <property type="term" value="P:asexual sporulation"/>
    <property type="evidence" value="ECO:0007669"/>
    <property type="project" value="InterPro"/>
</dbReference>
<dbReference type="RefSeq" id="WP_087358475.1">
    <property type="nucleotide sequence ID" value="NZ_AP031415.1"/>
</dbReference>
<organism evidence="2 3">
    <name type="scientific">Massilimicrobiota timonensis</name>
    <dbReference type="NCBI Taxonomy" id="1776392"/>
    <lineage>
        <taxon>Bacteria</taxon>
        <taxon>Bacillati</taxon>
        <taxon>Bacillota</taxon>
        <taxon>Erysipelotrichia</taxon>
        <taxon>Erysipelotrichales</taxon>
        <taxon>Erysipelotrichaceae</taxon>
        <taxon>Massilimicrobiota</taxon>
    </lineage>
</organism>
<gene>
    <name evidence="2" type="ORF">B5E75_08845</name>
</gene>
<sequence length="63" mass="7108">MREALLMNLKGFTPTQLQETIDEGIASKEETILVGLGVLFEQYYNSLDATTKQKFLQNLSTLL</sequence>
<keyword evidence="1" id="KW-0749">Sporulation</keyword>
<name>A0A1Y4SV67_9FIRM</name>
<dbReference type="InterPro" id="IPR017525">
    <property type="entry name" value="SspI"/>
</dbReference>
<protein>
    <submittedName>
        <fullName evidence="2">Small, acid-soluble spore protein I</fullName>
    </submittedName>
</protein>
<accession>A0A1Y4SV67</accession>
<dbReference type="Pfam" id="PF14098">
    <property type="entry name" value="SSPI"/>
    <property type="match status" value="1"/>
</dbReference>
<evidence type="ECO:0000313" key="3">
    <source>
        <dbReference type="Proteomes" id="UP000195305"/>
    </source>
</evidence>
<dbReference type="AlphaFoldDB" id="A0A1Y4SV67"/>
<evidence type="ECO:0000313" key="2">
    <source>
        <dbReference type="EMBL" id="OUQ33806.1"/>
    </source>
</evidence>
<comment type="caution">
    <text evidence="2">The sequence shown here is derived from an EMBL/GenBank/DDBJ whole genome shotgun (WGS) entry which is preliminary data.</text>
</comment>
<dbReference type="Proteomes" id="UP000195305">
    <property type="component" value="Unassembled WGS sequence"/>
</dbReference>
<reference evidence="2 3" key="1">
    <citation type="journal article" date="2018" name="BMC Genomics">
        <title>Whole genome sequencing and function prediction of 133 gut anaerobes isolated from chicken caecum in pure cultures.</title>
        <authorList>
            <person name="Medvecky M."/>
            <person name="Cejkova D."/>
            <person name="Polansky O."/>
            <person name="Karasova D."/>
            <person name="Kubasova T."/>
            <person name="Cizek A."/>
            <person name="Rychlik I."/>
        </authorList>
    </citation>
    <scope>NUCLEOTIDE SEQUENCE [LARGE SCALE GENOMIC DNA]</scope>
    <source>
        <strain evidence="2 3">An13</strain>
    </source>
</reference>
<evidence type="ECO:0000256" key="1">
    <source>
        <dbReference type="ARBA" id="ARBA00022969"/>
    </source>
</evidence>
<dbReference type="GO" id="GO:0030435">
    <property type="term" value="P:sporulation resulting in formation of a cellular spore"/>
    <property type="evidence" value="ECO:0007669"/>
    <property type="project" value="UniProtKB-KW"/>
</dbReference>
<keyword evidence="3" id="KW-1185">Reference proteome</keyword>